<feature type="transmembrane region" description="Helical" evidence="2">
    <location>
        <begin position="199"/>
        <end position="225"/>
    </location>
</feature>
<evidence type="ECO:0000259" key="3">
    <source>
        <dbReference type="Pfam" id="PF03703"/>
    </source>
</evidence>
<accession>A0A5P2BLV8</accession>
<dbReference type="AlphaFoldDB" id="A0A5P2BLV8"/>
<gene>
    <name evidence="4" type="ORF">DEJ47_11755</name>
</gene>
<evidence type="ECO:0000256" key="1">
    <source>
        <dbReference type="SAM" id="MobiDB-lite"/>
    </source>
</evidence>
<feature type="transmembrane region" description="Helical" evidence="2">
    <location>
        <begin position="157"/>
        <end position="179"/>
    </location>
</feature>
<evidence type="ECO:0000256" key="2">
    <source>
        <dbReference type="SAM" id="Phobius"/>
    </source>
</evidence>
<keyword evidence="2" id="KW-0472">Membrane</keyword>
<name>A0A5P2BLV8_STRVZ</name>
<dbReference type="OrthoDB" id="4121259at2"/>
<feature type="transmembrane region" description="Helical" evidence="2">
    <location>
        <begin position="363"/>
        <end position="386"/>
    </location>
</feature>
<dbReference type="EMBL" id="CP029193">
    <property type="protein sequence ID" value="QES31424.1"/>
    <property type="molecule type" value="Genomic_DNA"/>
</dbReference>
<feature type="transmembrane region" description="Helical" evidence="2">
    <location>
        <begin position="26"/>
        <end position="47"/>
    </location>
</feature>
<dbReference type="InterPro" id="IPR014529">
    <property type="entry name" value="UCP026631"/>
</dbReference>
<keyword evidence="2" id="KW-1133">Transmembrane helix</keyword>
<sequence length="504" mass="53369">MTGGVVTAVGVPITLSFQGWVAMGPVIAWAVGLSLLVIGCGVGIDALRLRHSRYRVGPERAELRSGILFVKHRSLSRERIRSVDLVAHPLLRLLGLVEVRIGTGEQSAGQEATLELRPVRRAEGERLRHELLSRAAPGGASEVEGTIASLDPRWIRYAPLSFVTSALAAAAGGAVMQVSEWFGVQEDVIEWVGDVFRGMSVTGVVLALIAIGLAAGSVGALGLWIEMWWNYRLEREPGGTLRVRRGLLTTRSVSLEEARLRGVDVVEPLGLRLSGAARLDAVATGLSRRDEEDQAGPSTLLPAAPRRLADEVAAQVLREPVTPTAVRLAPHPRAARARRIRWAVSASLAPALVLLLLGALLDVRVLMCLGAGTAVLLVPVSVALACDAYRSLGHAIDADYLVVRSGTLRRSTVALRRGGVIGWTVKQSVLQRRAGLVTLSATTAAGAQAYAAYDVGEAEGLEFAERAVPGLLGPFLVRGPSPEGVRGTARPATTGPHSPRHTSG</sequence>
<evidence type="ECO:0000313" key="4">
    <source>
        <dbReference type="EMBL" id="QES31424.1"/>
    </source>
</evidence>
<proteinExistence type="predicted"/>
<dbReference type="InterPro" id="IPR005182">
    <property type="entry name" value="YdbS-like_PH"/>
</dbReference>
<dbReference type="PANTHER" id="PTHR34473">
    <property type="entry name" value="UPF0699 TRANSMEMBRANE PROTEIN YDBS"/>
    <property type="match status" value="1"/>
</dbReference>
<feature type="domain" description="YdbS-like PH" evidence="3">
    <location>
        <begin position="50"/>
        <end position="123"/>
    </location>
</feature>
<dbReference type="PIRSF" id="PIRSF026631">
    <property type="entry name" value="UCP026631"/>
    <property type="match status" value="1"/>
</dbReference>
<reference evidence="4 5" key="1">
    <citation type="submission" date="2018-05" db="EMBL/GenBank/DDBJ databases">
        <title>Streptomyces venezuelae.</title>
        <authorList>
            <person name="Kim W."/>
            <person name="Lee N."/>
            <person name="Cho B.-K."/>
        </authorList>
    </citation>
    <scope>NUCLEOTIDE SEQUENCE [LARGE SCALE GENOMIC DNA]</scope>
    <source>
        <strain evidence="4 5">ATCC 14583</strain>
    </source>
</reference>
<keyword evidence="2" id="KW-0812">Transmembrane</keyword>
<organism evidence="4 5">
    <name type="scientific">Streptomyces venezuelae</name>
    <dbReference type="NCBI Taxonomy" id="54571"/>
    <lineage>
        <taxon>Bacteria</taxon>
        <taxon>Bacillati</taxon>
        <taxon>Actinomycetota</taxon>
        <taxon>Actinomycetes</taxon>
        <taxon>Kitasatosporales</taxon>
        <taxon>Streptomycetaceae</taxon>
        <taxon>Streptomyces</taxon>
    </lineage>
</organism>
<feature type="domain" description="YdbS-like PH" evidence="3">
    <location>
        <begin position="389"/>
        <end position="461"/>
    </location>
</feature>
<dbReference type="Pfam" id="PF03703">
    <property type="entry name" value="bPH_2"/>
    <property type="match status" value="2"/>
</dbReference>
<protein>
    <recommendedName>
        <fullName evidence="3">YdbS-like PH domain-containing protein</fullName>
    </recommendedName>
</protein>
<dbReference type="PANTHER" id="PTHR34473:SF2">
    <property type="entry name" value="UPF0699 TRANSMEMBRANE PROTEIN YDBT"/>
    <property type="match status" value="1"/>
</dbReference>
<dbReference type="Proteomes" id="UP000323046">
    <property type="component" value="Chromosome"/>
</dbReference>
<keyword evidence="5" id="KW-1185">Reference proteome</keyword>
<feature type="transmembrane region" description="Helical" evidence="2">
    <location>
        <begin position="340"/>
        <end position="357"/>
    </location>
</feature>
<feature type="region of interest" description="Disordered" evidence="1">
    <location>
        <begin position="480"/>
        <end position="504"/>
    </location>
</feature>
<evidence type="ECO:0000313" key="5">
    <source>
        <dbReference type="Proteomes" id="UP000323046"/>
    </source>
</evidence>